<dbReference type="Proteomes" id="UP000305948">
    <property type="component" value="Unassembled WGS sequence"/>
</dbReference>
<reference evidence="2 3" key="1">
    <citation type="journal article" date="2019" name="Nat. Ecol. Evol.">
        <title>Megaphylogeny resolves global patterns of mushroom evolution.</title>
        <authorList>
            <person name="Varga T."/>
            <person name="Krizsan K."/>
            <person name="Foldi C."/>
            <person name="Dima B."/>
            <person name="Sanchez-Garcia M."/>
            <person name="Sanchez-Ramirez S."/>
            <person name="Szollosi G.J."/>
            <person name="Szarkandi J.G."/>
            <person name="Papp V."/>
            <person name="Albert L."/>
            <person name="Andreopoulos W."/>
            <person name="Angelini C."/>
            <person name="Antonin V."/>
            <person name="Barry K.W."/>
            <person name="Bougher N.L."/>
            <person name="Buchanan P."/>
            <person name="Buyck B."/>
            <person name="Bense V."/>
            <person name="Catcheside P."/>
            <person name="Chovatia M."/>
            <person name="Cooper J."/>
            <person name="Damon W."/>
            <person name="Desjardin D."/>
            <person name="Finy P."/>
            <person name="Geml J."/>
            <person name="Haridas S."/>
            <person name="Hughes K."/>
            <person name="Justo A."/>
            <person name="Karasinski D."/>
            <person name="Kautmanova I."/>
            <person name="Kiss B."/>
            <person name="Kocsube S."/>
            <person name="Kotiranta H."/>
            <person name="LaButti K.M."/>
            <person name="Lechner B.E."/>
            <person name="Liimatainen K."/>
            <person name="Lipzen A."/>
            <person name="Lukacs Z."/>
            <person name="Mihaltcheva S."/>
            <person name="Morgado L.N."/>
            <person name="Niskanen T."/>
            <person name="Noordeloos M.E."/>
            <person name="Ohm R.A."/>
            <person name="Ortiz-Santana B."/>
            <person name="Ovrebo C."/>
            <person name="Racz N."/>
            <person name="Riley R."/>
            <person name="Savchenko A."/>
            <person name="Shiryaev A."/>
            <person name="Soop K."/>
            <person name="Spirin V."/>
            <person name="Szebenyi C."/>
            <person name="Tomsovsky M."/>
            <person name="Tulloss R.E."/>
            <person name="Uehling J."/>
            <person name="Grigoriev I.V."/>
            <person name="Vagvolgyi C."/>
            <person name="Papp T."/>
            <person name="Martin F.M."/>
            <person name="Miettinen O."/>
            <person name="Hibbett D.S."/>
            <person name="Nagy L.G."/>
        </authorList>
    </citation>
    <scope>NUCLEOTIDE SEQUENCE [LARGE SCALE GENOMIC DNA]</scope>
    <source>
        <strain evidence="2 3">OMC1185</strain>
    </source>
</reference>
<gene>
    <name evidence="2" type="ORF">OE88DRAFT_1730363</name>
</gene>
<sequence length="127" mass="13983">MTLHAPASGRRLSLNSNITTRPRLRTISASEPIEPGVPGVVTHDPPTDYPRPNGPHAEADDHHHDHEEDVPKREKRQGHNNVERELKLRESVHRKADMNRPNKQSQGGKDGARGGRIAQPAGKALAV</sequence>
<keyword evidence="3" id="KW-1185">Reference proteome</keyword>
<evidence type="ECO:0000313" key="2">
    <source>
        <dbReference type="EMBL" id="TFK56931.1"/>
    </source>
</evidence>
<feature type="region of interest" description="Disordered" evidence="1">
    <location>
        <begin position="1"/>
        <end position="127"/>
    </location>
</feature>
<evidence type="ECO:0000256" key="1">
    <source>
        <dbReference type="SAM" id="MobiDB-lite"/>
    </source>
</evidence>
<accession>A0A5C3NT64</accession>
<dbReference type="AlphaFoldDB" id="A0A5C3NT64"/>
<name>A0A5C3NT64_9AGAM</name>
<organism evidence="2 3">
    <name type="scientific">Heliocybe sulcata</name>
    <dbReference type="NCBI Taxonomy" id="5364"/>
    <lineage>
        <taxon>Eukaryota</taxon>
        <taxon>Fungi</taxon>
        <taxon>Dikarya</taxon>
        <taxon>Basidiomycota</taxon>
        <taxon>Agaricomycotina</taxon>
        <taxon>Agaricomycetes</taxon>
        <taxon>Gloeophyllales</taxon>
        <taxon>Gloeophyllaceae</taxon>
        <taxon>Heliocybe</taxon>
    </lineage>
</organism>
<dbReference type="EMBL" id="ML213503">
    <property type="protein sequence ID" value="TFK56931.1"/>
    <property type="molecule type" value="Genomic_DNA"/>
</dbReference>
<evidence type="ECO:0000313" key="3">
    <source>
        <dbReference type="Proteomes" id="UP000305948"/>
    </source>
</evidence>
<dbReference type="OrthoDB" id="3228420at2759"/>
<protein>
    <submittedName>
        <fullName evidence="2">Uncharacterized protein</fullName>
    </submittedName>
</protein>
<feature type="compositionally biased region" description="Basic and acidic residues" evidence="1">
    <location>
        <begin position="57"/>
        <end position="72"/>
    </location>
</feature>
<feature type="compositionally biased region" description="Basic and acidic residues" evidence="1">
    <location>
        <begin position="81"/>
        <end position="100"/>
    </location>
</feature>
<proteinExistence type="predicted"/>